<protein>
    <submittedName>
        <fullName evidence="1">Uncharacterized protein</fullName>
    </submittedName>
</protein>
<comment type="caution">
    <text evidence="1">The sequence shown here is derived from an EMBL/GenBank/DDBJ whole genome shotgun (WGS) entry which is preliminary data.</text>
</comment>
<dbReference type="EMBL" id="JJMM01000010">
    <property type="protein sequence ID" value="KDR95524.1"/>
    <property type="molecule type" value="Genomic_DNA"/>
</dbReference>
<keyword evidence="2" id="KW-1185">Reference proteome</keyword>
<reference evidence="1 2" key="1">
    <citation type="submission" date="2014-03" db="EMBL/GenBank/DDBJ databases">
        <title>Genome sequence of Clostridium litorale W6, DSM 5388.</title>
        <authorList>
            <person name="Poehlein A."/>
            <person name="Jagirdar A."/>
            <person name="Khonsari B."/>
            <person name="Chibani C.M."/>
            <person name="Gutierrez Gutierrez D.A."/>
            <person name="Davydova E."/>
            <person name="Alghaithi H.S."/>
            <person name="Nair K.P."/>
            <person name="Dhamotharan K."/>
            <person name="Chandran L."/>
            <person name="G W."/>
            <person name="Daniel R."/>
        </authorList>
    </citation>
    <scope>NUCLEOTIDE SEQUENCE [LARGE SCALE GENOMIC DNA]</scope>
    <source>
        <strain evidence="1 2">W6</strain>
    </source>
</reference>
<sequence length="624" mass="70599">MESKKPLILAIAIIMLISFSPVEKTCFAQKDVVGSYSMSSREVLFNPGKGSAYLIAYEVAGKNGTYICVDDLEALNFSKKWNPKKRVTSFDLKVEERYSDEYPPEEMLDFEVNARILEKNKDYLENHKDLYKSNVKILVNGQEVESYNADGYSLVSVESLKSIGLDNFFVWNGSMHISGKLYPMTSDFGMGLVDVYGNIIVKPNYDSLEFFSSDADKYLVEKDGKFMVIDSRNQLVKDLSSYSFSERAYAYAEGSGLVRIIDYENDKEELFNSNGQSVMSCDENDTMSGGKYKDSYFVGSDYVVGEKFDGSRRIFSIENEKLVPFAVIQTPDEGYNSIYAILGGMIFEQIDYDAPLNIYDANGNQISNPGYLSIYPFRGDYAVAILPNKKLTFVDKSLERATDMEFKDVSKVENGLFIFLKDIEYDGNRSSATGLEGALFGIGSIDGGVMIPADYKKLKVYDSLIRFSKEGELYGVMDKNQNIILQERFDSIQVINGKIYALQGDQLFTYSTGGQLESQEKFTGQVELRDSVKYYGQFASDKVNHDYPKDLPYSVWDDYKYGLSAESDIDYFEENSYSDPEQHYGFSTVKYMVTKKGVRIPYAITTRGMPVPPGDGYFPTYLQK</sequence>
<dbReference type="RefSeq" id="WP_038263830.1">
    <property type="nucleotide sequence ID" value="NZ_FSRH01000010.1"/>
</dbReference>
<dbReference type="Pfam" id="PF14903">
    <property type="entry name" value="WG_beta_rep"/>
    <property type="match status" value="1"/>
</dbReference>
<name>A0A069REP3_PEPLI</name>
<evidence type="ECO:0000313" key="2">
    <source>
        <dbReference type="Proteomes" id="UP000027946"/>
    </source>
</evidence>
<gene>
    <name evidence="1" type="ORF">CLIT_10c02510</name>
</gene>
<dbReference type="InterPro" id="IPR032774">
    <property type="entry name" value="WG_beta_rep"/>
</dbReference>
<dbReference type="PANTHER" id="PTHR37841:SF1">
    <property type="entry name" value="DUF3298 DOMAIN-CONTAINING PROTEIN"/>
    <property type="match status" value="1"/>
</dbReference>
<dbReference type="Proteomes" id="UP000027946">
    <property type="component" value="Unassembled WGS sequence"/>
</dbReference>
<organism evidence="1 2">
    <name type="scientific">Peptoclostridium litorale DSM 5388</name>
    <dbReference type="NCBI Taxonomy" id="1121324"/>
    <lineage>
        <taxon>Bacteria</taxon>
        <taxon>Bacillati</taxon>
        <taxon>Bacillota</taxon>
        <taxon>Clostridia</taxon>
        <taxon>Peptostreptococcales</taxon>
        <taxon>Peptoclostridiaceae</taxon>
        <taxon>Peptoclostridium</taxon>
    </lineage>
</organism>
<evidence type="ECO:0000313" key="1">
    <source>
        <dbReference type="EMBL" id="KDR95524.1"/>
    </source>
</evidence>
<dbReference type="OrthoDB" id="210273at2"/>
<accession>A0A069REP3</accession>
<dbReference type="AlphaFoldDB" id="A0A069REP3"/>
<proteinExistence type="predicted"/>
<dbReference type="PANTHER" id="PTHR37841">
    <property type="entry name" value="GLR2918 PROTEIN"/>
    <property type="match status" value="1"/>
</dbReference>